<dbReference type="InterPro" id="IPR019629">
    <property type="entry name" value="Uncharacterised_HI1736/YgjV"/>
</dbReference>
<gene>
    <name evidence="2" type="ORF">BED41_10875</name>
</gene>
<keyword evidence="1" id="KW-0472">Membrane</keyword>
<feature type="transmembrane region" description="Helical" evidence="1">
    <location>
        <begin position="145"/>
        <end position="164"/>
    </location>
</feature>
<evidence type="ECO:0000313" key="3">
    <source>
        <dbReference type="Proteomes" id="UP000093044"/>
    </source>
</evidence>
<dbReference type="AlphaFoldDB" id="A0A1B2I6D1"/>
<dbReference type="KEGG" id="cpor:BED41_10875"/>
<feature type="transmembrane region" description="Helical" evidence="1">
    <location>
        <begin position="81"/>
        <end position="111"/>
    </location>
</feature>
<protein>
    <recommendedName>
        <fullName evidence="4">YgjV family protein</fullName>
    </recommendedName>
</protein>
<keyword evidence="1" id="KW-0812">Transmembrane</keyword>
<dbReference type="GeneID" id="83058350"/>
<reference evidence="2" key="1">
    <citation type="submission" date="2016-08" db="EMBL/GenBank/DDBJ databases">
        <title>Complete genome of Cloacibacillus porcorum.</title>
        <authorList>
            <person name="Looft T."/>
            <person name="Bayles D.O."/>
            <person name="Alt D.P."/>
        </authorList>
    </citation>
    <scope>NUCLEOTIDE SEQUENCE [LARGE SCALE GENOMIC DNA]</scope>
    <source>
        <strain evidence="2">CL-84</strain>
    </source>
</reference>
<organism evidence="2 3">
    <name type="scientific">Cloacibacillus porcorum</name>
    <dbReference type="NCBI Taxonomy" id="1197717"/>
    <lineage>
        <taxon>Bacteria</taxon>
        <taxon>Thermotogati</taxon>
        <taxon>Synergistota</taxon>
        <taxon>Synergistia</taxon>
        <taxon>Synergistales</taxon>
        <taxon>Synergistaceae</taxon>
        <taxon>Cloacibacillus</taxon>
    </lineage>
</organism>
<name>A0A1B2I6D1_9BACT</name>
<proteinExistence type="predicted"/>
<dbReference type="EMBL" id="CP016757">
    <property type="protein sequence ID" value="ANZ45529.1"/>
    <property type="molecule type" value="Genomic_DNA"/>
</dbReference>
<keyword evidence="3" id="KW-1185">Reference proteome</keyword>
<dbReference type="RefSeq" id="WP_066745977.1">
    <property type="nucleotide sequence ID" value="NZ_CP016757.1"/>
</dbReference>
<feature type="transmembrane region" description="Helical" evidence="1">
    <location>
        <begin position="6"/>
        <end position="25"/>
    </location>
</feature>
<dbReference type="STRING" id="1197717.BED41_10875"/>
<evidence type="ECO:0000256" key="1">
    <source>
        <dbReference type="SAM" id="Phobius"/>
    </source>
</evidence>
<evidence type="ECO:0008006" key="4">
    <source>
        <dbReference type="Google" id="ProtNLM"/>
    </source>
</evidence>
<keyword evidence="1" id="KW-1133">Transmembrane helix</keyword>
<sequence length="180" mass="19779">MDCHYILAQAIGFGGAAMLIGAYQCKTSHRLFGMQICGHLLYIIHFFMLGALSGATTLFIALLRGVILFNAKKRWARSPLWLWLFIGLFAAGCFVTWTDAFSLLPCAAMIVTTSAMWSTNGKKIRLANMFVSSPFWLVYDAHAGSWSGVLCELFAISSIMISIFRYGLKALDVDESAGNG</sequence>
<accession>A0A1B2I6D1</accession>
<dbReference type="Proteomes" id="UP000093044">
    <property type="component" value="Chromosome"/>
</dbReference>
<evidence type="ECO:0000313" key="2">
    <source>
        <dbReference type="EMBL" id="ANZ45529.1"/>
    </source>
</evidence>
<dbReference type="Pfam" id="PF10688">
    <property type="entry name" value="Imp-YgjV"/>
    <property type="match status" value="1"/>
</dbReference>
<feature type="transmembrane region" description="Helical" evidence="1">
    <location>
        <begin position="46"/>
        <end position="69"/>
    </location>
</feature>